<accession>A0ABV4C6A3</accession>
<gene>
    <name evidence="2" type="ORF">AB8998_19155</name>
</gene>
<evidence type="ECO:0000313" key="3">
    <source>
        <dbReference type="Proteomes" id="UP001564760"/>
    </source>
</evidence>
<reference evidence="2 3" key="1">
    <citation type="submission" date="2024-08" db="EMBL/GenBank/DDBJ databases">
        <title>Mycobacterium servetensis sp. nov., a novel rapid-growing mycobacterial species recovered from a human patient in Zaragoza, Spain.</title>
        <authorList>
            <person name="Tristancho-Baro A.I."/>
            <person name="Buenestado-Serrano S."/>
            <person name="Garcia De Viedma D."/>
            <person name="Milagro-Beamonte A."/>
            <person name="Burillo N."/>
            <person name="Sanz S."/>
            <person name="Lopez-Calleja A.I."/>
            <person name="Penas-Utrilla D."/>
            <person name="Guardingo M."/>
            <person name="Garcia M.J."/>
            <person name="Vinuelas-Bayon J."/>
        </authorList>
    </citation>
    <scope>NUCLEOTIDE SEQUENCE [LARGE SCALE GENOMIC DNA]</scope>
    <source>
        <strain evidence="3">HUMS_12744610</strain>
    </source>
</reference>
<name>A0ABV4C6A3_9MYCO</name>
<dbReference type="InterPro" id="IPR004255">
    <property type="entry name" value="O-acyltransferase_WSD1_N"/>
</dbReference>
<dbReference type="Proteomes" id="UP001564760">
    <property type="component" value="Unassembled WGS sequence"/>
</dbReference>
<feature type="domain" description="O-acyltransferase WSD1-like N-terminal" evidence="1">
    <location>
        <begin position="45"/>
        <end position="100"/>
    </location>
</feature>
<comment type="caution">
    <text evidence="2">The sequence shown here is derived from an EMBL/GenBank/DDBJ whole genome shotgun (WGS) entry which is preliminary data.</text>
</comment>
<proteinExistence type="predicted"/>
<keyword evidence="3" id="KW-1185">Reference proteome</keyword>
<organism evidence="2 3">
    <name type="scientific">Mycobacterium servetii</name>
    <dbReference type="NCBI Taxonomy" id="3237418"/>
    <lineage>
        <taxon>Bacteria</taxon>
        <taxon>Bacillati</taxon>
        <taxon>Actinomycetota</taxon>
        <taxon>Actinomycetes</taxon>
        <taxon>Mycobacteriales</taxon>
        <taxon>Mycobacteriaceae</taxon>
        <taxon>Mycobacterium</taxon>
    </lineage>
</organism>
<dbReference type="Pfam" id="PF03007">
    <property type="entry name" value="WS_DGAT_cat"/>
    <property type="match status" value="1"/>
</dbReference>
<evidence type="ECO:0000313" key="2">
    <source>
        <dbReference type="EMBL" id="MEY8016961.1"/>
    </source>
</evidence>
<sequence length="117" mass="12601">MEQLTLAATLAERIRDVPRFRQRVHKHPFELAAPEWVDDNALTHTALGAAQFVTGLLTPAAGSSLHGSLAGMRRYSAARVSLKDVETVCHTFGVTLNDVALAAITDSFSHHAAAARQ</sequence>
<dbReference type="EMBL" id="JBGEDP010000001">
    <property type="protein sequence ID" value="MEY8016961.1"/>
    <property type="molecule type" value="Genomic_DNA"/>
</dbReference>
<protein>
    <submittedName>
        <fullName evidence="2">Wax ester/triacylglycerol synthase domain-containing protein</fullName>
    </submittedName>
</protein>
<dbReference type="RefSeq" id="WP_369739307.1">
    <property type="nucleotide sequence ID" value="NZ_JBGEDP010000001.1"/>
</dbReference>
<evidence type="ECO:0000259" key="1">
    <source>
        <dbReference type="Pfam" id="PF03007"/>
    </source>
</evidence>